<feature type="transmembrane region" description="Helical" evidence="7">
    <location>
        <begin position="158"/>
        <end position="178"/>
    </location>
</feature>
<feature type="transmembrane region" description="Helical" evidence="7">
    <location>
        <begin position="278"/>
        <end position="295"/>
    </location>
</feature>
<evidence type="ECO:0000256" key="2">
    <source>
        <dbReference type="ARBA" id="ARBA00007362"/>
    </source>
</evidence>
<evidence type="ECO:0000256" key="3">
    <source>
        <dbReference type="ARBA" id="ARBA00022692"/>
    </source>
</evidence>
<evidence type="ECO:0000256" key="6">
    <source>
        <dbReference type="SAM" id="MobiDB-lite"/>
    </source>
</evidence>
<dbReference type="PANTHER" id="PTHR32322">
    <property type="entry name" value="INNER MEMBRANE TRANSPORTER"/>
    <property type="match status" value="1"/>
</dbReference>
<dbReference type="Pfam" id="PF00892">
    <property type="entry name" value="EamA"/>
    <property type="match status" value="2"/>
</dbReference>
<organism evidence="9 10">
    <name type="scientific">Bailinhaonella thermotolerans</name>
    <dbReference type="NCBI Taxonomy" id="1070861"/>
    <lineage>
        <taxon>Bacteria</taxon>
        <taxon>Bacillati</taxon>
        <taxon>Actinomycetota</taxon>
        <taxon>Actinomycetes</taxon>
        <taxon>Streptosporangiales</taxon>
        <taxon>Streptosporangiaceae</taxon>
        <taxon>Bailinhaonella</taxon>
    </lineage>
</organism>
<proteinExistence type="inferred from homology"/>
<feature type="transmembrane region" description="Helical" evidence="7">
    <location>
        <begin position="74"/>
        <end position="96"/>
    </location>
</feature>
<dbReference type="AlphaFoldDB" id="A0A3A4B1R4"/>
<feature type="transmembrane region" description="Helical" evidence="7">
    <location>
        <begin position="102"/>
        <end position="122"/>
    </location>
</feature>
<comment type="caution">
    <text evidence="9">The sequence shown here is derived from an EMBL/GenBank/DDBJ whole genome shotgun (WGS) entry which is preliminary data.</text>
</comment>
<dbReference type="GO" id="GO:0016020">
    <property type="term" value="C:membrane"/>
    <property type="evidence" value="ECO:0007669"/>
    <property type="project" value="UniProtKB-SubCell"/>
</dbReference>
<evidence type="ECO:0000313" key="10">
    <source>
        <dbReference type="Proteomes" id="UP000265768"/>
    </source>
</evidence>
<feature type="domain" description="EamA" evidence="8">
    <location>
        <begin position="18"/>
        <end position="148"/>
    </location>
</feature>
<keyword evidence="4 7" id="KW-1133">Transmembrane helix</keyword>
<keyword evidence="5 7" id="KW-0472">Membrane</keyword>
<feature type="domain" description="EamA" evidence="8">
    <location>
        <begin position="160"/>
        <end position="295"/>
    </location>
</feature>
<dbReference type="InterPro" id="IPR050638">
    <property type="entry name" value="AA-Vitamin_Transporters"/>
</dbReference>
<evidence type="ECO:0000256" key="5">
    <source>
        <dbReference type="ARBA" id="ARBA00023136"/>
    </source>
</evidence>
<reference evidence="9 10" key="1">
    <citation type="submission" date="2018-09" db="EMBL/GenBank/DDBJ databases">
        <title>YIM 75507 draft genome.</title>
        <authorList>
            <person name="Tang S."/>
            <person name="Feng Y."/>
        </authorList>
    </citation>
    <scope>NUCLEOTIDE SEQUENCE [LARGE SCALE GENOMIC DNA]</scope>
    <source>
        <strain evidence="9 10">YIM 75507</strain>
    </source>
</reference>
<feature type="transmembrane region" description="Helical" evidence="7">
    <location>
        <begin position="224"/>
        <end position="241"/>
    </location>
</feature>
<evidence type="ECO:0000313" key="9">
    <source>
        <dbReference type="EMBL" id="RJL32043.1"/>
    </source>
</evidence>
<keyword evidence="3 7" id="KW-0812">Transmembrane</keyword>
<keyword evidence="10" id="KW-1185">Reference proteome</keyword>
<protein>
    <submittedName>
        <fullName evidence="9">DMT family transporter</fullName>
    </submittedName>
</protein>
<dbReference type="Gene3D" id="1.10.3730.20">
    <property type="match status" value="1"/>
</dbReference>
<gene>
    <name evidence="9" type="ORF">D5H75_16560</name>
</gene>
<feature type="transmembrane region" description="Helical" evidence="7">
    <location>
        <begin position="253"/>
        <end position="272"/>
    </location>
</feature>
<comment type="similarity">
    <text evidence="2">Belongs to the EamA transporter family.</text>
</comment>
<feature type="transmembrane region" description="Helical" evidence="7">
    <location>
        <begin position="198"/>
        <end position="218"/>
    </location>
</feature>
<dbReference type="PANTHER" id="PTHR32322:SF9">
    <property type="entry name" value="AMINO-ACID METABOLITE EFFLUX PUMP-RELATED"/>
    <property type="match status" value="1"/>
</dbReference>
<sequence length="317" mass="33229">MSVMPGSRLRPGGWLPSFILLSAIWGASFAFIKLAMDAGMAPAWLAFWRCALGAASLILIMAVRREPVPRDPRLWAHTAVVAIMLNTVPFMLIAWAEQHISSVLTGVWNATTPMFTLIFAVALLPDERASRRRLLGLGMGFAGVLVVLGIWEGVRGDALMGSLATLAGTACYGIGFAYTRRYLSGRTESGTVMSAMQIGWAAVQLALIAPVTAGAPAWPGLGPAAAILVLGAVSTGVAYIMNFRLIREAGPTIAATVTYVTPLWSTLIGVVFLSEPVGWNTVAGGVLVIAGVALARTAPSPGPRSPEAPPSRVPAKV</sequence>
<evidence type="ECO:0000256" key="7">
    <source>
        <dbReference type="SAM" id="Phobius"/>
    </source>
</evidence>
<feature type="compositionally biased region" description="Pro residues" evidence="6">
    <location>
        <begin position="300"/>
        <end position="317"/>
    </location>
</feature>
<evidence type="ECO:0000259" key="8">
    <source>
        <dbReference type="Pfam" id="PF00892"/>
    </source>
</evidence>
<accession>A0A3A4B1R4</accession>
<feature type="region of interest" description="Disordered" evidence="6">
    <location>
        <begin position="298"/>
        <end position="317"/>
    </location>
</feature>
<dbReference type="Proteomes" id="UP000265768">
    <property type="component" value="Unassembled WGS sequence"/>
</dbReference>
<feature type="transmembrane region" description="Helical" evidence="7">
    <location>
        <begin position="12"/>
        <end position="32"/>
    </location>
</feature>
<dbReference type="EMBL" id="QZEY01000005">
    <property type="protein sequence ID" value="RJL32043.1"/>
    <property type="molecule type" value="Genomic_DNA"/>
</dbReference>
<comment type="subcellular location">
    <subcellularLocation>
        <location evidence="1">Membrane</location>
        <topology evidence="1">Multi-pass membrane protein</topology>
    </subcellularLocation>
</comment>
<feature type="transmembrane region" description="Helical" evidence="7">
    <location>
        <begin position="134"/>
        <end position="152"/>
    </location>
</feature>
<evidence type="ECO:0000256" key="4">
    <source>
        <dbReference type="ARBA" id="ARBA00022989"/>
    </source>
</evidence>
<dbReference type="InterPro" id="IPR000620">
    <property type="entry name" value="EamA_dom"/>
</dbReference>
<dbReference type="InterPro" id="IPR037185">
    <property type="entry name" value="EmrE-like"/>
</dbReference>
<evidence type="ECO:0000256" key="1">
    <source>
        <dbReference type="ARBA" id="ARBA00004141"/>
    </source>
</evidence>
<dbReference type="SUPFAM" id="SSF103481">
    <property type="entry name" value="Multidrug resistance efflux transporter EmrE"/>
    <property type="match status" value="2"/>
</dbReference>
<name>A0A3A4B1R4_9ACTN</name>
<dbReference type="OrthoDB" id="5242975at2"/>
<feature type="transmembrane region" description="Helical" evidence="7">
    <location>
        <begin position="44"/>
        <end position="62"/>
    </location>
</feature>